<reference evidence="2" key="1">
    <citation type="journal article" date="2015" name="Genome Announc.">
        <title>Complete Genome Sequence of the Bacteriochlorophyll b-Producing Photosynthetic Bacterium Blastochloris viridis.</title>
        <authorList>
            <person name="Tsukatani Y."/>
            <person name="Hirose Y."/>
            <person name="Harada J."/>
            <person name="Misawa N."/>
            <person name="Mori K."/>
            <person name="Inoue K."/>
            <person name="Tamiaki H."/>
        </authorList>
    </citation>
    <scope>NUCLEOTIDE SEQUENCE [LARGE SCALE GENOMIC DNA]</scope>
    <source>
        <strain evidence="2">DSM 133</strain>
    </source>
</reference>
<feature type="region of interest" description="Disordered" evidence="1">
    <location>
        <begin position="23"/>
        <end position="42"/>
    </location>
</feature>
<accession>A0A182CY67</accession>
<dbReference type="EMBL" id="AP014854">
    <property type="protein sequence ID" value="BAR98119.1"/>
    <property type="molecule type" value="Genomic_DNA"/>
</dbReference>
<gene>
    <name evidence="2" type="ORF">BV133_526</name>
</gene>
<organism evidence="2">
    <name type="scientific">Blastochloris viridis</name>
    <name type="common">Rhodopseudomonas viridis</name>
    <dbReference type="NCBI Taxonomy" id="1079"/>
    <lineage>
        <taxon>Bacteria</taxon>
        <taxon>Pseudomonadati</taxon>
        <taxon>Pseudomonadota</taxon>
        <taxon>Alphaproteobacteria</taxon>
        <taxon>Hyphomicrobiales</taxon>
        <taxon>Blastochloridaceae</taxon>
        <taxon>Blastochloris</taxon>
    </lineage>
</organism>
<evidence type="ECO:0000256" key="1">
    <source>
        <dbReference type="SAM" id="MobiDB-lite"/>
    </source>
</evidence>
<dbReference type="AlphaFoldDB" id="A0A182CY67"/>
<name>A0A182CY67_BLAVI</name>
<evidence type="ECO:0000313" key="2">
    <source>
        <dbReference type="EMBL" id="BAR98119.1"/>
    </source>
</evidence>
<proteinExistence type="predicted"/>
<protein>
    <submittedName>
        <fullName evidence="2">Uncharacterized protein</fullName>
    </submittedName>
</protein>
<sequence length="42" mass="4602">MMAQRDVTPELVMAGTVMTPPDLVKHDHAADSKLAFRPRNPG</sequence>